<keyword evidence="1" id="KW-0540">Nuclease</keyword>
<name>A0A3D8IRK3_9HELI</name>
<dbReference type="InterPro" id="IPR027417">
    <property type="entry name" value="P-loop_NTPase"/>
</dbReference>
<evidence type="ECO:0000313" key="16">
    <source>
        <dbReference type="EMBL" id="RDU67221.1"/>
    </source>
</evidence>
<organism evidence="16 17">
    <name type="scientific">Helicobacter equorum</name>
    <dbReference type="NCBI Taxonomy" id="361872"/>
    <lineage>
        <taxon>Bacteria</taxon>
        <taxon>Pseudomonadati</taxon>
        <taxon>Campylobacterota</taxon>
        <taxon>Epsilonproteobacteria</taxon>
        <taxon>Campylobacterales</taxon>
        <taxon>Helicobacteraceae</taxon>
        <taxon>Helicobacter</taxon>
    </lineage>
</organism>
<evidence type="ECO:0000256" key="12">
    <source>
        <dbReference type="ARBA" id="ARBA00034808"/>
    </source>
</evidence>
<evidence type="ECO:0000256" key="4">
    <source>
        <dbReference type="ARBA" id="ARBA00022801"/>
    </source>
</evidence>
<keyword evidence="3" id="KW-0227">DNA damage</keyword>
<dbReference type="EMBL" id="NXLT01000003">
    <property type="protein sequence ID" value="RDU67221.1"/>
    <property type="molecule type" value="Genomic_DNA"/>
</dbReference>
<keyword evidence="2 14" id="KW-0547">Nucleotide-binding</keyword>
<gene>
    <name evidence="16" type="ORF">CQA54_04325</name>
</gene>
<evidence type="ECO:0000256" key="9">
    <source>
        <dbReference type="ARBA" id="ARBA00023204"/>
    </source>
</evidence>
<evidence type="ECO:0000256" key="2">
    <source>
        <dbReference type="ARBA" id="ARBA00022741"/>
    </source>
</evidence>
<evidence type="ECO:0000256" key="13">
    <source>
        <dbReference type="ARBA" id="ARBA00048988"/>
    </source>
</evidence>
<keyword evidence="8" id="KW-0238">DNA-binding</keyword>
<evidence type="ECO:0000256" key="1">
    <source>
        <dbReference type="ARBA" id="ARBA00022722"/>
    </source>
</evidence>
<dbReference type="SUPFAM" id="SSF52980">
    <property type="entry name" value="Restriction endonuclease-like"/>
    <property type="match status" value="1"/>
</dbReference>
<evidence type="ECO:0000256" key="7">
    <source>
        <dbReference type="ARBA" id="ARBA00022840"/>
    </source>
</evidence>
<dbReference type="EC" id="5.6.2.4" evidence="12"/>
<evidence type="ECO:0000256" key="5">
    <source>
        <dbReference type="ARBA" id="ARBA00022806"/>
    </source>
</evidence>
<keyword evidence="6" id="KW-0269">Exonuclease</keyword>
<dbReference type="InterPro" id="IPR000212">
    <property type="entry name" value="DNA_helicase_UvrD/REP"/>
</dbReference>
<comment type="catalytic activity">
    <reaction evidence="13">
        <text>ATP + H2O = ADP + phosphate + H(+)</text>
        <dbReference type="Rhea" id="RHEA:13065"/>
        <dbReference type="ChEBI" id="CHEBI:15377"/>
        <dbReference type="ChEBI" id="CHEBI:15378"/>
        <dbReference type="ChEBI" id="CHEBI:30616"/>
        <dbReference type="ChEBI" id="CHEBI:43474"/>
        <dbReference type="ChEBI" id="CHEBI:456216"/>
        <dbReference type="EC" id="5.6.2.4"/>
    </reaction>
</comment>
<evidence type="ECO:0000256" key="8">
    <source>
        <dbReference type="ARBA" id="ARBA00023125"/>
    </source>
</evidence>
<dbReference type="SUPFAM" id="SSF52540">
    <property type="entry name" value="P-loop containing nucleoside triphosphate hydrolases"/>
    <property type="match status" value="1"/>
</dbReference>
<evidence type="ECO:0000256" key="3">
    <source>
        <dbReference type="ARBA" id="ARBA00022763"/>
    </source>
</evidence>
<keyword evidence="9" id="KW-0234">DNA repair</keyword>
<dbReference type="Proteomes" id="UP000256514">
    <property type="component" value="Unassembled WGS sequence"/>
</dbReference>
<dbReference type="PANTHER" id="PTHR11070">
    <property type="entry name" value="UVRD / RECB / PCRA DNA HELICASE FAMILY MEMBER"/>
    <property type="match status" value="1"/>
</dbReference>
<protein>
    <recommendedName>
        <fullName evidence="12">DNA 3'-5' helicase</fullName>
        <ecNumber evidence="12">5.6.2.4</ecNumber>
    </recommendedName>
</protein>
<dbReference type="Gene3D" id="3.40.50.300">
    <property type="entry name" value="P-loop containing nucleotide triphosphate hydrolases"/>
    <property type="match status" value="4"/>
</dbReference>
<dbReference type="GO" id="GO:0005524">
    <property type="term" value="F:ATP binding"/>
    <property type="evidence" value="ECO:0007669"/>
    <property type="project" value="UniProtKB-UniRule"/>
</dbReference>
<evidence type="ECO:0000256" key="6">
    <source>
        <dbReference type="ARBA" id="ARBA00022839"/>
    </source>
</evidence>
<keyword evidence="17" id="KW-1185">Reference proteome</keyword>
<dbReference type="GO" id="GO:0003677">
    <property type="term" value="F:DNA binding"/>
    <property type="evidence" value="ECO:0007669"/>
    <property type="project" value="UniProtKB-KW"/>
</dbReference>
<dbReference type="Pfam" id="PF00580">
    <property type="entry name" value="UvrD-helicase"/>
    <property type="match status" value="1"/>
</dbReference>
<dbReference type="PANTHER" id="PTHR11070:SF67">
    <property type="entry name" value="DNA 3'-5' HELICASE"/>
    <property type="match status" value="1"/>
</dbReference>
<dbReference type="PROSITE" id="PS51198">
    <property type="entry name" value="UVRD_HELICASE_ATP_BIND"/>
    <property type="match status" value="1"/>
</dbReference>
<dbReference type="InterPro" id="IPR011335">
    <property type="entry name" value="Restrct_endonuc-II-like"/>
</dbReference>
<keyword evidence="10" id="KW-0413">Isomerase</keyword>
<dbReference type="AlphaFoldDB" id="A0A3D8IRK3"/>
<proteinExistence type="predicted"/>
<dbReference type="Gene3D" id="3.90.320.10">
    <property type="match status" value="1"/>
</dbReference>
<keyword evidence="5 14" id="KW-0347">Helicase</keyword>
<evidence type="ECO:0000259" key="15">
    <source>
        <dbReference type="PROSITE" id="PS51198"/>
    </source>
</evidence>
<dbReference type="Pfam" id="PF13361">
    <property type="entry name" value="UvrD_C"/>
    <property type="match status" value="2"/>
</dbReference>
<reference evidence="16 17" key="1">
    <citation type="submission" date="2018-04" db="EMBL/GenBank/DDBJ databases">
        <title>Novel Campyloabacter and Helicobacter Species and Strains.</title>
        <authorList>
            <person name="Mannion A.J."/>
            <person name="Shen Z."/>
            <person name="Fox J.G."/>
        </authorList>
    </citation>
    <scope>NUCLEOTIDE SEQUENCE [LARGE SCALE GENOMIC DNA]</scope>
    <source>
        <strain evidence="16 17">MIT 12-6600</strain>
    </source>
</reference>
<dbReference type="NCBIfam" id="NF010485">
    <property type="entry name" value="PRK13909.1-2"/>
    <property type="match status" value="1"/>
</dbReference>
<feature type="domain" description="UvrD-like helicase ATP-binding" evidence="15">
    <location>
        <begin position="1"/>
        <end position="416"/>
    </location>
</feature>
<evidence type="ECO:0000256" key="14">
    <source>
        <dbReference type="PROSITE-ProRule" id="PRU00560"/>
    </source>
</evidence>
<keyword evidence="4 14" id="KW-0378">Hydrolase</keyword>
<dbReference type="InterPro" id="IPR014016">
    <property type="entry name" value="UvrD-like_ATP-bd"/>
</dbReference>
<sequence length="933" mass="108298">MSVEQYLALRASAGSGKTFALALRYVYLLCKGAKPYEILTLTFTNKASHEMRHRISQSLKNLLQDTQNDTLTDNVFFKELQKNGITQDFIQQHIARIYDEFNQAHTRITTLDSFFYTILQKFCWYVGVASDFKIGRYTQKDIYERFLQSFSPNELRDFVRFCDQYFGTNQKILNFLDILWHYDELEEVFSHFTTNTPLKQITQAIESKVAFLQAKITNIEGISQSGINAFADTKIETLATKKWVIDGSQYHYFKKLKIQSLDSEFEALRELLRQYFSCKENEIFSRVFLYIERFRAIKNAYLSQTNILNYHDITYKVLELLYTHHDRAFFYFRLDDKIMHILLDEFQDTSVVQYQILLPLIEEILSGSGRIQDRSVFMVGDTKQSIYGFRGGFSEVFDTMAQRLKVDELAYNYRSSNNVLEFINTIFGAQYGASYIPQKLKNQDSQGYVSVRFTNTQDSQAMSDEVCEIIYQSVCELLEHGAKFDEITIVTFTNQEVEMLRDFLKFRDPSLQIIVETSQNFFDTFPCNVILNALYYAHTQNILYKYNIAKLLGKELFWNPPLPASVTNCAQYVYEVIESLHLGCVASMRFLEQACEYESIQDFLQAYELLEVNAPKESSYGIRIMTIHKSKGLEFKHLIVSDSLKTKLGTSHSKIVYEYKGINLVSAYYVYGGRENIDSAYKTAKDAKNALDEIESLNQLYVAFTRAKQSLIVAAKSAKSRFERLNLRPCTQGSLESNEITPHTPKQTQVLKNPYTPLPRLGRQGDFMRIESDNEPQEFSLESILFGKALHSYFEYLLGKQCTPQDTEQMQHIARNLYGFVLPQHTLQAVQDTFLRAIHNQEFMKLYTSRKVHTEVSYLHNGRFFRVDAILQDDNELIVLDYKSSHLPKDEHFMQVKEYVDFLGMLSGKPTKGYLIYPAKTQMCVAIQGGLDM</sequence>
<evidence type="ECO:0000313" key="17">
    <source>
        <dbReference type="Proteomes" id="UP000256514"/>
    </source>
</evidence>
<dbReference type="GO" id="GO:0005829">
    <property type="term" value="C:cytosol"/>
    <property type="evidence" value="ECO:0007669"/>
    <property type="project" value="TreeGrafter"/>
</dbReference>
<dbReference type="OrthoDB" id="9810135at2"/>
<feature type="binding site" evidence="14">
    <location>
        <begin position="11"/>
        <end position="18"/>
    </location>
    <ligand>
        <name>ATP</name>
        <dbReference type="ChEBI" id="CHEBI:30616"/>
    </ligand>
</feature>
<keyword evidence="7 14" id="KW-0067">ATP-binding</keyword>
<comment type="catalytic activity">
    <reaction evidence="11">
        <text>Couples ATP hydrolysis with the unwinding of duplex DNA by translocating in the 3'-5' direction.</text>
        <dbReference type="EC" id="5.6.2.4"/>
    </reaction>
</comment>
<comment type="caution">
    <text evidence="16">The sequence shown here is derived from an EMBL/GenBank/DDBJ whole genome shotgun (WGS) entry which is preliminary data.</text>
</comment>
<accession>A0A3D8IRK3</accession>
<evidence type="ECO:0000256" key="10">
    <source>
        <dbReference type="ARBA" id="ARBA00023235"/>
    </source>
</evidence>
<dbReference type="GO" id="GO:0000725">
    <property type="term" value="P:recombinational repair"/>
    <property type="evidence" value="ECO:0007669"/>
    <property type="project" value="TreeGrafter"/>
</dbReference>
<evidence type="ECO:0000256" key="11">
    <source>
        <dbReference type="ARBA" id="ARBA00034617"/>
    </source>
</evidence>
<dbReference type="InterPro" id="IPR014017">
    <property type="entry name" value="DNA_helicase_UvrD-like_C"/>
</dbReference>
<dbReference type="GO" id="GO:0043138">
    <property type="term" value="F:3'-5' DNA helicase activity"/>
    <property type="evidence" value="ECO:0007669"/>
    <property type="project" value="UniProtKB-EC"/>
</dbReference>
<dbReference type="InterPro" id="IPR011604">
    <property type="entry name" value="PDDEXK-like_dom_sf"/>
</dbReference>
<dbReference type="GO" id="GO:0004527">
    <property type="term" value="F:exonuclease activity"/>
    <property type="evidence" value="ECO:0007669"/>
    <property type="project" value="UniProtKB-KW"/>
</dbReference>